<dbReference type="RefSeq" id="WP_027276107.1">
    <property type="nucleotide sequence ID" value="NZ_BRLH01000007.1"/>
</dbReference>
<reference evidence="1" key="1">
    <citation type="submission" date="2022-06" db="EMBL/GenBank/DDBJ databases">
        <title>Draft genome sequences of Leminorella grimontii str. JCM5902.</title>
        <authorList>
            <person name="Wakabayashi Y."/>
            <person name="Kojima K."/>
        </authorList>
    </citation>
    <scope>NUCLEOTIDE SEQUENCE</scope>
    <source>
        <strain evidence="1">JCM 5902</strain>
    </source>
</reference>
<gene>
    <name evidence="1" type="ORF">SOASR030_27880</name>
</gene>
<dbReference type="Proteomes" id="UP001058124">
    <property type="component" value="Unassembled WGS sequence"/>
</dbReference>
<keyword evidence="2" id="KW-1185">Reference proteome</keyword>
<dbReference type="EMBL" id="BRLH01000007">
    <property type="protein sequence ID" value="GKX56676.1"/>
    <property type="molecule type" value="Genomic_DNA"/>
</dbReference>
<accession>A0AAV5N3L7</accession>
<name>A0AAV5N3L7_9GAMM</name>
<proteinExistence type="predicted"/>
<evidence type="ECO:0000313" key="1">
    <source>
        <dbReference type="EMBL" id="GKX56676.1"/>
    </source>
</evidence>
<protein>
    <submittedName>
        <fullName evidence="1">Uncharacterized protein</fullName>
    </submittedName>
</protein>
<evidence type="ECO:0000313" key="2">
    <source>
        <dbReference type="Proteomes" id="UP001058124"/>
    </source>
</evidence>
<organism evidence="1 2">
    <name type="scientific">Leminorella grimontii</name>
    <dbReference type="NCBI Taxonomy" id="82981"/>
    <lineage>
        <taxon>Bacteria</taxon>
        <taxon>Pseudomonadati</taxon>
        <taxon>Pseudomonadota</taxon>
        <taxon>Gammaproteobacteria</taxon>
        <taxon>Enterobacterales</taxon>
        <taxon>Budviciaceae</taxon>
        <taxon>Leminorella</taxon>
    </lineage>
</organism>
<dbReference type="AlphaFoldDB" id="A0AAV5N3L7"/>
<comment type="caution">
    <text evidence="1">The sequence shown here is derived from an EMBL/GenBank/DDBJ whole genome shotgun (WGS) entry which is preliminary data.</text>
</comment>
<sequence>MTNKPDDLAAIAQIFDNAHFDGESPSQKAIADLQRRQNQLIDIMDYVVKELKENRTQMNKKIEDILK</sequence>